<dbReference type="InParanoid" id="A0A2P5E8L2"/>
<sequence>MIELTLTKIQQSPLGVVARAHPCATTAAPAVCVVAARRHERVLAANAARSATILRSDITTIVIVRAGMEKLAERASRPLKKRWSVGEFLVGSVEGESGVRKASELQIVG</sequence>
<evidence type="ECO:0000313" key="2">
    <source>
        <dbReference type="Proteomes" id="UP000237000"/>
    </source>
</evidence>
<proteinExistence type="predicted"/>
<gene>
    <name evidence="1" type="ORF">TorRG33x02_223660</name>
</gene>
<evidence type="ECO:0000313" key="1">
    <source>
        <dbReference type="EMBL" id="PON81850.1"/>
    </source>
</evidence>
<dbReference type="Proteomes" id="UP000237000">
    <property type="component" value="Unassembled WGS sequence"/>
</dbReference>
<name>A0A2P5E8L2_TREOI</name>
<keyword evidence="2" id="KW-1185">Reference proteome</keyword>
<dbReference type="EMBL" id="JXTC01000207">
    <property type="protein sequence ID" value="PON81850.1"/>
    <property type="molecule type" value="Genomic_DNA"/>
</dbReference>
<organism evidence="1 2">
    <name type="scientific">Trema orientale</name>
    <name type="common">Charcoal tree</name>
    <name type="synonym">Celtis orientalis</name>
    <dbReference type="NCBI Taxonomy" id="63057"/>
    <lineage>
        <taxon>Eukaryota</taxon>
        <taxon>Viridiplantae</taxon>
        <taxon>Streptophyta</taxon>
        <taxon>Embryophyta</taxon>
        <taxon>Tracheophyta</taxon>
        <taxon>Spermatophyta</taxon>
        <taxon>Magnoliopsida</taxon>
        <taxon>eudicotyledons</taxon>
        <taxon>Gunneridae</taxon>
        <taxon>Pentapetalae</taxon>
        <taxon>rosids</taxon>
        <taxon>fabids</taxon>
        <taxon>Rosales</taxon>
        <taxon>Cannabaceae</taxon>
        <taxon>Trema</taxon>
    </lineage>
</organism>
<accession>A0A2P5E8L2</accession>
<comment type="caution">
    <text evidence="1">The sequence shown here is derived from an EMBL/GenBank/DDBJ whole genome shotgun (WGS) entry which is preliminary data.</text>
</comment>
<reference evidence="2" key="1">
    <citation type="submission" date="2016-06" db="EMBL/GenBank/DDBJ databases">
        <title>Parallel loss of symbiosis genes in relatives of nitrogen-fixing non-legume Parasponia.</title>
        <authorList>
            <person name="Van Velzen R."/>
            <person name="Holmer R."/>
            <person name="Bu F."/>
            <person name="Rutten L."/>
            <person name="Van Zeijl A."/>
            <person name="Liu W."/>
            <person name="Santuari L."/>
            <person name="Cao Q."/>
            <person name="Sharma T."/>
            <person name="Shen D."/>
            <person name="Roswanjaya Y."/>
            <person name="Wardhani T."/>
            <person name="Kalhor M.S."/>
            <person name="Jansen J."/>
            <person name="Van den Hoogen J."/>
            <person name="Gungor B."/>
            <person name="Hartog M."/>
            <person name="Hontelez J."/>
            <person name="Verver J."/>
            <person name="Yang W.-C."/>
            <person name="Schijlen E."/>
            <person name="Repin R."/>
            <person name="Schilthuizen M."/>
            <person name="Schranz E."/>
            <person name="Heidstra R."/>
            <person name="Miyata K."/>
            <person name="Fedorova E."/>
            <person name="Kohlen W."/>
            <person name="Bisseling T."/>
            <person name="Smit S."/>
            <person name="Geurts R."/>
        </authorList>
    </citation>
    <scope>NUCLEOTIDE SEQUENCE [LARGE SCALE GENOMIC DNA]</scope>
    <source>
        <strain evidence="2">cv. RG33-2</strain>
    </source>
</reference>
<protein>
    <submittedName>
        <fullName evidence="1">Uncharacterized protein</fullName>
    </submittedName>
</protein>
<dbReference type="AlphaFoldDB" id="A0A2P5E8L2"/>